<dbReference type="EMBL" id="JACJJG010000030">
    <property type="protein sequence ID" value="MBM6673652.1"/>
    <property type="molecule type" value="Genomic_DNA"/>
</dbReference>
<evidence type="ECO:0000256" key="1">
    <source>
        <dbReference type="SAM" id="SignalP"/>
    </source>
</evidence>
<dbReference type="Proteomes" id="UP000706891">
    <property type="component" value="Unassembled WGS sequence"/>
</dbReference>
<proteinExistence type="predicted"/>
<sequence length="834" mass="93873">MRKLLFILVLVALALPSFGQTTVTGEVFDSLSLKPVPNAAVTLMRDGKTVSFARSGADGRFEVRAKTGDRVQVTCLGYMKKSVTITEGQKIEVSLTQKAFMLKEVQVKGTPVFGRQDTIVFDLKRYAGQRDNSLKDVLKKLPGVDVDKNGKITFNGKDITRFTVEDLDLTGGRYNQLTEALKARDVDKAEVVEHDQPVKALQGKVFTDDVAMNIKLRPEARDKWMFTLRPEVVVGFPLKKTRPQGGADALQIGKRRQWMYSADYDQSGKDLSRNDRVLATGGMSAYGAGTSVPGWFSAPTLTSPIDEERVRFNRSVNVTAKNTRKTKGGSEQRVTAGYLHTDEEQQTGNTSVYYFDGRDPVQTDETDRSRMKTDRIYVDFNHNTNTQRAYGNEYFSLTGTLTDGYSTFTGAEGNDVRQRVKLPEIQAQNTFTRLLTRDRHSWTVYSTLDFHYAPQEMTVDGQTQKLNNILYYADNYALLTLNRKFLTHRYTIGVTAEHLNLQGGHTALTVYGRPTWEYKRMKTVLRLAVPVNWKILTERGEHYLDASPLLYANIKSGRRGEWTLSSGYNMSTGSFSDYAVGSYMSDYRTQVVRSGIVPRQGTFHAGFSYDYKRPVTELFMSFGANYNYNHGNVMTDMTITDGQYLLETVANDWHGQAVSAKALVSKGFFDIHLKTKLELNYAYATGQQLSEGSVTNYASNVYSASPEIVFSPSFGTFTYRATFSLNKMKTDEMGQNSLLDWTQHLAYTQTVGKVDISIAAVHYRNELQSAGVINTLLADAGVVWRLKKVRLSADVRNLFNKRRYTVTNYSGVMSSTNYYELRPREVILTAQVSI</sequence>
<keyword evidence="1" id="KW-0732">Signal</keyword>
<dbReference type="SUPFAM" id="SSF56935">
    <property type="entry name" value="Porins"/>
    <property type="match status" value="1"/>
</dbReference>
<keyword evidence="2" id="KW-0645">Protease</keyword>
<evidence type="ECO:0000313" key="3">
    <source>
        <dbReference type="Proteomes" id="UP000706891"/>
    </source>
</evidence>
<dbReference type="RefSeq" id="WP_205104467.1">
    <property type="nucleotide sequence ID" value="NZ_JACJJG010000030.1"/>
</dbReference>
<dbReference type="AlphaFoldDB" id="A0A938WR51"/>
<organism evidence="2 3">
    <name type="scientific">Marseilla massiliensis</name>
    <dbReference type="NCBI Taxonomy" id="1841864"/>
    <lineage>
        <taxon>Bacteria</taxon>
        <taxon>Pseudomonadati</taxon>
        <taxon>Bacteroidota</taxon>
        <taxon>Bacteroidia</taxon>
        <taxon>Bacteroidales</taxon>
        <taxon>Prevotellaceae</taxon>
        <taxon>Marseilla</taxon>
    </lineage>
</organism>
<reference evidence="2" key="2">
    <citation type="journal article" date="2021" name="Sci. Rep.">
        <title>The distribution of antibiotic resistance genes in chicken gut microbiota commensals.</title>
        <authorList>
            <person name="Juricova H."/>
            <person name="Matiasovicova J."/>
            <person name="Kubasova T."/>
            <person name="Cejkova D."/>
            <person name="Rychlik I."/>
        </authorList>
    </citation>
    <scope>NUCLEOTIDE SEQUENCE</scope>
    <source>
        <strain evidence="2">An824</strain>
    </source>
</reference>
<dbReference type="Gene3D" id="2.60.40.1120">
    <property type="entry name" value="Carboxypeptidase-like, regulatory domain"/>
    <property type="match status" value="1"/>
</dbReference>
<keyword evidence="2" id="KW-0121">Carboxypeptidase</keyword>
<dbReference type="Pfam" id="PF13620">
    <property type="entry name" value="CarboxypepD_reg"/>
    <property type="match status" value="1"/>
</dbReference>
<gene>
    <name evidence="2" type="ORF">H6A34_07165</name>
</gene>
<feature type="chain" id="PRO_5037577958" evidence="1">
    <location>
        <begin position="20"/>
        <end position="834"/>
    </location>
</feature>
<accession>A0A938WR51</accession>
<evidence type="ECO:0000313" key="2">
    <source>
        <dbReference type="EMBL" id="MBM6673652.1"/>
    </source>
</evidence>
<keyword evidence="2" id="KW-0378">Hydrolase</keyword>
<reference evidence="2" key="1">
    <citation type="submission" date="2020-08" db="EMBL/GenBank/DDBJ databases">
        <authorList>
            <person name="Cejkova D."/>
            <person name="Kubasova T."/>
            <person name="Jahodarova E."/>
            <person name="Rychlik I."/>
        </authorList>
    </citation>
    <scope>NUCLEOTIDE SEQUENCE</scope>
    <source>
        <strain evidence="2">An824</strain>
    </source>
</reference>
<dbReference type="SUPFAM" id="SSF49464">
    <property type="entry name" value="Carboxypeptidase regulatory domain-like"/>
    <property type="match status" value="1"/>
</dbReference>
<name>A0A938WR51_9BACT</name>
<feature type="signal peptide" evidence="1">
    <location>
        <begin position="1"/>
        <end position="19"/>
    </location>
</feature>
<protein>
    <submittedName>
        <fullName evidence="2">Carboxypeptidase-like regulatory domain-containing protein</fullName>
    </submittedName>
</protein>
<keyword evidence="3" id="KW-1185">Reference proteome</keyword>
<dbReference type="GO" id="GO:0004180">
    <property type="term" value="F:carboxypeptidase activity"/>
    <property type="evidence" value="ECO:0007669"/>
    <property type="project" value="UniProtKB-KW"/>
</dbReference>
<comment type="caution">
    <text evidence="2">The sequence shown here is derived from an EMBL/GenBank/DDBJ whole genome shotgun (WGS) entry which is preliminary data.</text>
</comment>
<dbReference type="InterPro" id="IPR008969">
    <property type="entry name" value="CarboxyPept-like_regulatory"/>
</dbReference>